<dbReference type="Pfam" id="PF00378">
    <property type="entry name" value="ECH_1"/>
    <property type="match status" value="1"/>
</dbReference>
<dbReference type="FunFam" id="1.10.12.10:FF:000001">
    <property type="entry name" value="Probable enoyl-CoA hydratase, mitochondrial"/>
    <property type="match status" value="1"/>
</dbReference>
<dbReference type="InterPro" id="IPR014748">
    <property type="entry name" value="Enoyl-CoA_hydra_C"/>
</dbReference>
<dbReference type="GO" id="GO:0006635">
    <property type="term" value="P:fatty acid beta-oxidation"/>
    <property type="evidence" value="ECO:0007669"/>
    <property type="project" value="TreeGrafter"/>
</dbReference>
<dbReference type="PANTHER" id="PTHR11941:SF54">
    <property type="entry name" value="ENOYL-COA HYDRATASE, MITOCHONDRIAL"/>
    <property type="match status" value="1"/>
</dbReference>
<dbReference type="Gene3D" id="1.10.12.10">
    <property type="entry name" value="Lyase 2-enoyl-coa Hydratase, Chain A, domain 2"/>
    <property type="match status" value="1"/>
</dbReference>
<evidence type="ECO:0000313" key="5">
    <source>
        <dbReference type="Proteomes" id="UP000317158"/>
    </source>
</evidence>
<dbReference type="PROSITE" id="PS00166">
    <property type="entry name" value="ENOYL_COA_HYDRATASE"/>
    <property type="match status" value="1"/>
</dbReference>
<evidence type="ECO:0000313" key="4">
    <source>
        <dbReference type="EMBL" id="RZN65452.1"/>
    </source>
</evidence>
<comment type="caution">
    <text evidence="4">The sequence shown here is derived from an EMBL/GenBank/DDBJ whole genome shotgun (WGS) entry which is preliminary data.</text>
</comment>
<dbReference type="FunFam" id="3.90.226.10:FF:000009">
    <property type="entry name" value="Carnitinyl-CoA dehydratase"/>
    <property type="match status" value="1"/>
</dbReference>
<name>A0A520KTP6_METT2</name>
<dbReference type="Gene3D" id="3.90.226.10">
    <property type="entry name" value="2-enoyl-CoA Hydratase, Chain A, domain 1"/>
    <property type="match status" value="1"/>
</dbReference>
<dbReference type="AlphaFoldDB" id="A0A520KTP6"/>
<accession>A0A520KTP6</accession>
<proteinExistence type="inferred from homology"/>
<gene>
    <name evidence="4" type="ORF">EF806_00740</name>
</gene>
<dbReference type="EMBL" id="RXIF01000002">
    <property type="protein sequence ID" value="RZN65452.1"/>
    <property type="molecule type" value="Genomic_DNA"/>
</dbReference>
<reference evidence="4 5" key="1">
    <citation type="journal article" date="2019" name="Nat. Microbiol.">
        <title>Wide diversity of methane and short-chain alkane metabolisms in uncultured archaea.</title>
        <authorList>
            <person name="Borrel G."/>
            <person name="Adam P.S."/>
            <person name="McKay L.J."/>
            <person name="Chen L.X."/>
            <person name="Sierra-Garcia I.N."/>
            <person name="Sieber C.M."/>
            <person name="Letourneur Q."/>
            <person name="Ghozlane A."/>
            <person name="Andersen G.L."/>
            <person name="Li W.J."/>
            <person name="Hallam S.J."/>
            <person name="Muyzer G."/>
            <person name="de Oliveira V.M."/>
            <person name="Inskeep W.P."/>
            <person name="Banfield J.F."/>
            <person name="Gribaldo S."/>
        </authorList>
    </citation>
    <scope>NUCLEOTIDE SEQUENCE [LARGE SCALE GENOMIC DNA]</scope>
    <source>
        <strain evidence="4">NM1a</strain>
    </source>
</reference>
<dbReference type="PANTHER" id="PTHR11941">
    <property type="entry name" value="ENOYL-COA HYDRATASE-RELATED"/>
    <property type="match status" value="1"/>
</dbReference>
<protein>
    <submittedName>
        <fullName evidence="4">Crotonase</fullName>
    </submittedName>
</protein>
<dbReference type="GO" id="GO:0016836">
    <property type="term" value="F:hydro-lyase activity"/>
    <property type="evidence" value="ECO:0007669"/>
    <property type="project" value="UniProtKB-ARBA"/>
</dbReference>
<keyword evidence="2" id="KW-0456">Lyase</keyword>
<evidence type="ECO:0000256" key="2">
    <source>
        <dbReference type="ARBA" id="ARBA00023239"/>
    </source>
</evidence>
<evidence type="ECO:0000256" key="3">
    <source>
        <dbReference type="RuleBase" id="RU003707"/>
    </source>
</evidence>
<dbReference type="CDD" id="cd06558">
    <property type="entry name" value="crotonase-like"/>
    <property type="match status" value="1"/>
</dbReference>
<sequence>MVYDTIIYEKKPPIAKVTLNRPDVLNAINEKMIAELDEITDDIEKSDDIKVVVITGSGRAFAAGADITMFKERNYLEIKRVIDKGKNVLTKIEKIRKPFIAGINGFALGGGCEISMACDIRIASDKAKFGQPEINLGIIPGWGGTQRLPRLVGKGFAKLMNLTGDMINADEAKIVGLADKVVPADKLDEEVMKLAEKLASKPPIAVGCVIDSVNKGVEMPLAEGLSFETDEFLLSIMSEDAKEGISAFLEKRKANFKGR</sequence>
<dbReference type="SUPFAM" id="SSF52096">
    <property type="entry name" value="ClpP/crotonase"/>
    <property type="match status" value="1"/>
</dbReference>
<dbReference type="InterPro" id="IPR018376">
    <property type="entry name" value="Enoyl-CoA_hyd/isom_CS"/>
</dbReference>
<dbReference type="InterPro" id="IPR001753">
    <property type="entry name" value="Enoyl-CoA_hydra/iso"/>
</dbReference>
<organism evidence="4 5">
    <name type="scientific">Methanoliparum thermophilum</name>
    <dbReference type="NCBI Taxonomy" id="2491083"/>
    <lineage>
        <taxon>Archaea</taxon>
        <taxon>Methanobacteriati</taxon>
        <taxon>Methanobacteriota</taxon>
        <taxon>Candidatus Methanoliparia</taxon>
        <taxon>Candidatus Methanoliparales</taxon>
        <taxon>Candidatus Methanoliparaceae</taxon>
        <taxon>Candidatus Methanoliparum</taxon>
    </lineage>
</organism>
<comment type="similarity">
    <text evidence="1 3">Belongs to the enoyl-CoA hydratase/isomerase family.</text>
</comment>
<evidence type="ECO:0000256" key="1">
    <source>
        <dbReference type="ARBA" id="ARBA00005254"/>
    </source>
</evidence>
<dbReference type="InterPro" id="IPR029045">
    <property type="entry name" value="ClpP/crotonase-like_dom_sf"/>
</dbReference>
<dbReference type="Proteomes" id="UP000317158">
    <property type="component" value="Unassembled WGS sequence"/>
</dbReference>